<dbReference type="Pfam" id="PF00903">
    <property type="entry name" value="Glyoxalase"/>
    <property type="match status" value="1"/>
</dbReference>
<dbReference type="RefSeq" id="WP_146885444.1">
    <property type="nucleotide sequence ID" value="NZ_BJXB01000012.1"/>
</dbReference>
<dbReference type="InterPro" id="IPR051332">
    <property type="entry name" value="Fosfomycin_Res_Enzymes"/>
</dbReference>
<dbReference type="SUPFAM" id="SSF54593">
    <property type="entry name" value="Glyoxalase/Bleomycin resistance protein/Dihydroxybiphenyl dioxygenase"/>
    <property type="match status" value="1"/>
</dbReference>
<dbReference type="OrthoDB" id="1270449at2"/>
<dbReference type="Proteomes" id="UP000321306">
    <property type="component" value="Unassembled WGS sequence"/>
</dbReference>
<evidence type="ECO:0000259" key="1">
    <source>
        <dbReference type="PROSITE" id="PS51819"/>
    </source>
</evidence>
<dbReference type="Gene3D" id="3.10.180.10">
    <property type="entry name" value="2,3-Dihydroxybiphenyl 1,2-Dioxygenase, domain 1"/>
    <property type="match status" value="1"/>
</dbReference>
<organism evidence="2 3">
    <name type="scientific">Deinococcus cellulosilyticus (strain DSM 18568 / NBRC 106333 / KACC 11606 / 5516J-15)</name>
    <dbReference type="NCBI Taxonomy" id="1223518"/>
    <lineage>
        <taxon>Bacteria</taxon>
        <taxon>Thermotogati</taxon>
        <taxon>Deinococcota</taxon>
        <taxon>Deinococci</taxon>
        <taxon>Deinococcales</taxon>
        <taxon>Deinococcaceae</taxon>
        <taxon>Deinococcus</taxon>
    </lineage>
</organism>
<evidence type="ECO:0000313" key="2">
    <source>
        <dbReference type="EMBL" id="GEM47307.1"/>
    </source>
</evidence>
<proteinExistence type="predicted"/>
<name>A0A511N4B3_DEIC1</name>
<dbReference type="InterPro" id="IPR037523">
    <property type="entry name" value="VOC_core"/>
</dbReference>
<dbReference type="PROSITE" id="PS51819">
    <property type="entry name" value="VOC"/>
    <property type="match status" value="1"/>
</dbReference>
<gene>
    <name evidence="2" type="ORF">DC3_29420</name>
</gene>
<dbReference type="PANTHER" id="PTHR36113:SF3">
    <property type="entry name" value="SLL5075 PROTEIN"/>
    <property type="match status" value="1"/>
</dbReference>
<dbReference type="AlphaFoldDB" id="A0A511N4B3"/>
<reference evidence="2 3" key="1">
    <citation type="submission" date="2019-07" db="EMBL/GenBank/DDBJ databases">
        <title>Whole genome shotgun sequence of Deinococcus cellulosilyticus NBRC 106333.</title>
        <authorList>
            <person name="Hosoyama A."/>
            <person name="Uohara A."/>
            <person name="Ohji S."/>
            <person name="Ichikawa N."/>
        </authorList>
    </citation>
    <scope>NUCLEOTIDE SEQUENCE [LARGE SCALE GENOMIC DNA]</scope>
    <source>
        <strain evidence="2 3">NBRC 106333</strain>
    </source>
</reference>
<keyword evidence="3" id="KW-1185">Reference proteome</keyword>
<sequence length="113" mass="13052">MRLNHLTLLVDDVAGTRDFLQKYFEMKTMGKPNDHMSFLTDDNGMVMGIFKSKGAQYPEGFHIGFIQPSEEKVNEIHQQMIRDGLEAESPRKLHGSWTFYYRCPGGFLVEVLH</sequence>
<dbReference type="PANTHER" id="PTHR36113">
    <property type="entry name" value="LYASE, PUTATIVE-RELATED-RELATED"/>
    <property type="match status" value="1"/>
</dbReference>
<dbReference type="CDD" id="cd06587">
    <property type="entry name" value="VOC"/>
    <property type="match status" value="1"/>
</dbReference>
<comment type="caution">
    <text evidence="2">The sequence shown here is derived from an EMBL/GenBank/DDBJ whole genome shotgun (WGS) entry which is preliminary data.</text>
</comment>
<dbReference type="EMBL" id="BJXB01000012">
    <property type="protein sequence ID" value="GEM47307.1"/>
    <property type="molecule type" value="Genomic_DNA"/>
</dbReference>
<dbReference type="InterPro" id="IPR029068">
    <property type="entry name" value="Glyas_Bleomycin-R_OHBP_Dase"/>
</dbReference>
<protein>
    <recommendedName>
        <fullName evidence="1">VOC domain-containing protein</fullName>
    </recommendedName>
</protein>
<feature type="domain" description="VOC" evidence="1">
    <location>
        <begin position="2"/>
        <end position="113"/>
    </location>
</feature>
<accession>A0A511N4B3</accession>
<evidence type="ECO:0000313" key="3">
    <source>
        <dbReference type="Proteomes" id="UP000321306"/>
    </source>
</evidence>
<dbReference type="InterPro" id="IPR004360">
    <property type="entry name" value="Glyas_Fos-R_dOase_dom"/>
</dbReference>